<organism evidence="3 4">
    <name type="scientific">Mycolicibacterium arenosum</name>
    <dbReference type="NCBI Taxonomy" id="2952157"/>
    <lineage>
        <taxon>Bacteria</taxon>
        <taxon>Bacillati</taxon>
        <taxon>Actinomycetota</taxon>
        <taxon>Actinomycetes</taxon>
        <taxon>Mycobacteriales</taxon>
        <taxon>Mycobacteriaceae</taxon>
        <taxon>Mycolicibacterium</taxon>
    </lineage>
</organism>
<evidence type="ECO:0000256" key="2">
    <source>
        <dbReference type="ARBA" id="ARBA00023136"/>
    </source>
</evidence>
<sequence length="164" mass="18070">MSLAVRRLLAVVGVLLAVVVVGLGGLGGYVFWEGVQAEGAKETRDALPALATEQVPQIFGFDYQTVEGSLNTAALLLTDDYKVEFENRAQKEIIPQARERQLVTQANVVGAGMLDAQRDSGSVLVFLNRTVTDKSKQPVYDGSRLRVDYTKQRGEWKIKYIQPI</sequence>
<proteinExistence type="predicted"/>
<dbReference type="PANTHER" id="PTHR37042:SF4">
    <property type="entry name" value="OUTER MEMBRANE PROTEIN RV1973"/>
    <property type="match status" value="1"/>
</dbReference>
<comment type="subcellular location">
    <subcellularLocation>
        <location evidence="1">Membrane</location>
    </subcellularLocation>
</comment>
<keyword evidence="4" id="KW-1185">Reference proteome</keyword>
<keyword evidence="2" id="KW-0472">Membrane</keyword>
<dbReference type="PANTHER" id="PTHR37042">
    <property type="entry name" value="OUTER MEMBRANE PROTEIN RV1973"/>
    <property type="match status" value="1"/>
</dbReference>
<protein>
    <submittedName>
        <fullName evidence="3">Mammalian cell entry protein</fullName>
    </submittedName>
</protein>
<name>A0ABT1LWU4_9MYCO</name>
<comment type="caution">
    <text evidence="3">The sequence shown here is derived from an EMBL/GenBank/DDBJ whole genome shotgun (WGS) entry which is preliminary data.</text>
</comment>
<dbReference type="RefSeq" id="WP_255058412.1">
    <property type="nucleotide sequence ID" value="NZ_JANDBD010000002.1"/>
</dbReference>
<reference evidence="3 4" key="1">
    <citation type="submission" date="2022-06" db="EMBL/GenBank/DDBJ databases">
        <title>Mycolicibacterium sp. CAU 1645 isolated from seawater.</title>
        <authorList>
            <person name="Kim W."/>
        </authorList>
    </citation>
    <scope>NUCLEOTIDE SEQUENCE [LARGE SCALE GENOMIC DNA]</scope>
    <source>
        <strain evidence="3 4">CAU 1645</strain>
    </source>
</reference>
<dbReference type="EMBL" id="JANDBD010000002">
    <property type="protein sequence ID" value="MCP9271368.1"/>
    <property type="molecule type" value="Genomic_DNA"/>
</dbReference>
<evidence type="ECO:0000313" key="3">
    <source>
        <dbReference type="EMBL" id="MCP9271368.1"/>
    </source>
</evidence>
<accession>A0ABT1LWU4</accession>
<gene>
    <name evidence="3" type="ORF">NM203_04110</name>
</gene>
<evidence type="ECO:0000256" key="1">
    <source>
        <dbReference type="ARBA" id="ARBA00004370"/>
    </source>
</evidence>
<dbReference type="Proteomes" id="UP001651690">
    <property type="component" value="Unassembled WGS sequence"/>
</dbReference>
<evidence type="ECO:0000313" key="4">
    <source>
        <dbReference type="Proteomes" id="UP001651690"/>
    </source>
</evidence>